<dbReference type="EMBL" id="JXIQ01000108">
    <property type="protein sequence ID" value="KIY21402.1"/>
    <property type="molecule type" value="Genomic_DNA"/>
</dbReference>
<comment type="caution">
    <text evidence="3">The sequence shown here is derived from an EMBL/GenBank/DDBJ whole genome shotgun (WGS) entry which is preliminary data.</text>
</comment>
<protein>
    <recommendedName>
        <fullName evidence="5">Sporulation protein</fullName>
    </recommendedName>
</protein>
<evidence type="ECO:0000313" key="4">
    <source>
        <dbReference type="Proteomes" id="UP000032512"/>
    </source>
</evidence>
<dbReference type="RefSeq" id="WP_052807045.1">
    <property type="nucleotide sequence ID" value="NZ_JXIQ01000108.1"/>
</dbReference>
<dbReference type="PATRIC" id="fig|285983.3.peg.1668"/>
<feature type="region of interest" description="Disordered" evidence="1">
    <location>
        <begin position="108"/>
        <end position="154"/>
    </location>
</feature>
<dbReference type="InterPro" id="IPR019076">
    <property type="entry name" value="Spore_lipoprot_YhcN/YlaJ-like"/>
</dbReference>
<proteinExistence type="predicted"/>
<sequence length="256" mass="27253">MKKLVIIAGCAIFTFGLAGCGANNNAADDNGNQRVQISQVKRGPATDGTKLQLADRAERQVEQLPQVDDARIIISDNNAYVAVRLADNNGETNGNASVNDALDGNGKTFAENGQVDPGNNRAGNNGIIDGKGDAGNGDRQNIGNTNRLLDPNNGNGTMNGNTNGNGMDNGSMNGIGNTNMNGNAAGNTMNGNNSQLEMQIEQRVRQANNQIDKVFVSVDRDAYTRMGTFADDLRTDSNRDGIFEDFRNAMDSFFGR</sequence>
<accession>A0A0D6Z753</accession>
<name>A0A0D6Z753_9BACI</name>
<evidence type="ECO:0000256" key="1">
    <source>
        <dbReference type="SAM" id="MobiDB-lite"/>
    </source>
</evidence>
<reference evidence="3 4" key="1">
    <citation type="submission" date="2015-01" db="EMBL/GenBank/DDBJ databases">
        <title>Draft genome sequences of the supercritical CO2 tolerant bacteria Bacillus subterraneus MITOT1 and Bacillus cereus MIT0214.</title>
        <authorList>
            <person name="Peet K.C."/>
            <person name="Thompson J.R."/>
        </authorList>
    </citation>
    <scope>NUCLEOTIDE SEQUENCE [LARGE SCALE GENOMIC DNA]</scope>
    <source>
        <strain evidence="3 4">MITOT1</strain>
    </source>
</reference>
<dbReference type="AlphaFoldDB" id="A0A0D6Z753"/>
<keyword evidence="4" id="KW-1185">Reference proteome</keyword>
<keyword evidence="2" id="KW-0732">Signal</keyword>
<evidence type="ECO:0000313" key="3">
    <source>
        <dbReference type="EMBL" id="KIY21402.1"/>
    </source>
</evidence>
<gene>
    <name evidence="3" type="ORF">UB32_14065</name>
</gene>
<feature type="compositionally biased region" description="Polar residues" evidence="1">
    <location>
        <begin position="138"/>
        <end position="147"/>
    </location>
</feature>
<dbReference type="Proteomes" id="UP000032512">
    <property type="component" value="Unassembled WGS sequence"/>
</dbReference>
<dbReference type="Pfam" id="PF09580">
    <property type="entry name" value="Spore_YhcN_YlaJ"/>
    <property type="match status" value="2"/>
</dbReference>
<dbReference type="PROSITE" id="PS51257">
    <property type="entry name" value="PROKAR_LIPOPROTEIN"/>
    <property type="match status" value="1"/>
</dbReference>
<evidence type="ECO:0008006" key="5">
    <source>
        <dbReference type="Google" id="ProtNLM"/>
    </source>
</evidence>
<dbReference type="OrthoDB" id="1707228at2"/>
<feature type="signal peptide" evidence="2">
    <location>
        <begin position="1"/>
        <end position="18"/>
    </location>
</feature>
<organism evidence="3 4">
    <name type="scientific">Mesobacillus subterraneus</name>
    <dbReference type="NCBI Taxonomy" id="285983"/>
    <lineage>
        <taxon>Bacteria</taxon>
        <taxon>Bacillati</taxon>
        <taxon>Bacillota</taxon>
        <taxon>Bacilli</taxon>
        <taxon>Bacillales</taxon>
        <taxon>Bacillaceae</taxon>
        <taxon>Mesobacillus</taxon>
    </lineage>
</organism>
<feature type="chain" id="PRO_5038791971" description="Sporulation protein" evidence="2">
    <location>
        <begin position="19"/>
        <end position="256"/>
    </location>
</feature>
<evidence type="ECO:0000256" key="2">
    <source>
        <dbReference type="SAM" id="SignalP"/>
    </source>
</evidence>